<comment type="caution">
    <text evidence="1">The sequence shown here is derived from an EMBL/GenBank/DDBJ whole genome shotgun (WGS) entry which is preliminary data.</text>
</comment>
<dbReference type="AlphaFoldDB" id="A0AAE0XCC8"/>
<dbReference type="Proteomes" id="UP001270362">
    <property type="component" value="Unassembled WGS sequence"/>
</dbReference>
<evidence type="ECO:0000313" key="2">
    <source>
        <dbReference type="Proteomes" id="UP001270362"/>
    </source>
</evidence>
<dbReference type="EMBL" id="JAULSO010000002">
    <property type="protein sequence ID" value="KAK3690025.1"/>
    <property type="molecule type" value="Genomic_DNA"/>
</dbReference>
<sequence>MLQLHSRCRRPWMRPWMRPHVSNMWFHNATVLSVDSSTVYSGRRQRPCHHIWRWGVSRVWSDDVLMRSELSGTECFGLVWAGVIFPPLLFRALHYTCVQYVYAADKHLSSLPLMDLLVGAWRHLVGRCSNCLLNLSRDPGTKKPISSLHRCSTYTWSLEWPASPSCHSKWPVVRIILPALHIRWYTVRNETEAGAERLNEQHCRL</sequence>
<accession>A0AAE0XCC8</accession>
<reference evidence="1" key="1">
    <citation type="journal article" date="2023" name="Mol. Phylogenet. Evol.">
        <title>Genome-scale phylogeny and comparative genomics of the fungal order Sordariales.</title>
        <authorList>
            <person name="Hensen N."/>
            <person name="Bonometti L."/>
            <person name="Westerberg I."/>
            <person name="Brannstrom I.O."/>
            <person name="Guillou S."/>
            <person name="Cros-Aarteil S."/>
            <person name="Calhoun S."/>
            <person name="Haridas S."/>
            <person name="Kuo A."/>
            <person name="Mondo S."/>
            <person name="Pangilinan J."/>
            <person name="Riley R."/>
            <person name="LaButti K."/>
            <person name="Andreopoulos B."/>
            <person name="Lipzen A."/>
            <person name="Chen C."/>
            <person name="Yan M."/>
            <person name="Daum C."/>
            <person name="Ng V."/>
            <person name="Clum A."/>
            <person name="Steindorff A."/>
            <person name="Ohm R.A."/>
            <person name="Martin F."/>
            <person name="Silar P."/>
            <person name="Natvig D.O."/>
            <person name="Lalanne C."/>
            <person name="Gautier V."/>
            <person name="Ament-Velasquez S.L."/>
            <person name="Kruys A."/>
            <person name="Hutchinson M.I."/>
            <person name="Powell A.J."/>
            <person name="Barry K."/>
            <person name="Miller A.N."/>
            <person name="Grigoriev I.V."/>
            <person name="Debuchy R."/>
            <person name="Gladieux P."/>
            <person name="Hiltunen Thoren M."/>
            <person name="Johannesson H."/>
        </authorList>
    </citation>
    <scope>NUCLEOTIDE SEQUENCE</scope>
    <source>
        <strain evidence="1">CBS 314.62</strain>
    </source>
</reference>
<protein>
    <submittedName>
        <fullName evidence="1">Uncharacterized protein</fullName>
    </submittedName>
</protein>
<evidence type="ECO:0000313" key="1">
    <source>
        <dbReference type="EMBL" id="KAK3690025.1"/>
    </source>
</evidence>
<name>A0AAE0XCC8_9PEZI</name>
<proteinExistence type="predicted"/>
<reference evidence="1" key="2">
    <citation type="submission" date="2023-06" db="EMBL/GenBank/DDBJ databases">
        <authorList>
            <consortium name="Lawrence Berkeley National Laboratory"/>
            <person name="Haridas S."/>
            <person name="Hensen N."/>
            <person name="Bonometti L."/>
            <person name="Westerberg I."/>
            <person name="Brannstrom I.O."/>
            <person name="Guillou S."/>
            <person name="Cros-Aarteil S."/>
            <person name="Calhoun S."/>
            <person name="Kuo A."/>
            <person name="Mondo S."/>
            <person name="Pangilinan J."/>
            <person name="Riley R."/>
            <person name="Labutti K."/>
            <person name="Andreopoulos B."/>
            <person name="Lipzen A."/>
            <person name="Chen C."/>
            <person name="Yanf M."/>
            <person name="Daum C."/>
            <person name="Ng V."/>
            <person name="Clum A."/>
            <person name="Steindorff A."/>
            <person name="Ohm R."/>
            <person name="Martin F."/>
            <person name="Silar P."/>
            <person name="Natvig D."/>
            <person name="Lalanne C."/>
            <person name="Gautier V."/>
            <person name="Ament-Velasquez S.L."/>
            <person name="Kruys A."/>
            <person name="Hutchinson M.I."/>
            <person name="Powell A.J."/>
            <person name="Barry K."/>
            <person name="Miller A.N."/>
            <person name="Grigoriev I.V."/>
            <person name="Debuchy R."/>
            <person name="Gladieux P."/>
            <person name="Thoren M.H."/>
            <person name="Johannesson H."/>
        </authorList>
    </citation>
    <scope>NUCLEOTIDE SEQUENCE</scope>
    <source>
        <strain evidence="1">CBS 314.62</strain>
    </source>
</reference>
<gene>
    <name evidence="1" type="ORF">B0T22DRAFT_185437</name>
</gene>
<organism evidence="1 2">
    <name type="scientific">Podospora appendiculata</name>
    <dbReference type="NCBI Taxonomy" id="314037"/>
    <lineage>
        <taxon>Eukaryota</taxon>
        <taxon>Fungi</taxon>
        <taxon>Dikarya</taxon>
        <taxon>Ascomycota</taxon>
        <taxon>Pezizomycotina</taxon>
        <taxon>Sordariomycetes</taxon>
        <taxon>Sordariomycetidae</taxon>
        <taxon>Sordariales</taxon>
        <taxon>Podosporaceae</taxon>
        <taxon>Podospora</taxon>
    </lineage>
</organism>
<keyword evidence="2" id="KW-1185">Reference proteome</keyword>